<dbReference type="GO" id="GO:0016763">
    <property type="term" value="F:pentosyltransferase activity"/>
    <property type="evidence" value="ECO:0007669"/>
    <property type="project" value="TreeGrafter"/>
</dbReference>
<feature type="transmembrane region" description="Helical" evidence="8">
    <location>
        <begin position="388"/>
        <end position="404"/>
    </location>
</feature>
<dbReference type="PANTHER" id="PTHR33908:SF11">
    <property type="entry name" value="MEMBRANE PROTEIN"/>
    <property type="match status" value="1"/>
</dbReference>
<feature type="transmembrane region" description="Helical" evidence="8">
    <location>
        <begin position="362"/>
        <end position="381"/>
    </location>
</feature>
<keyword evidence="3" id="KW-0328">Glycosyltransferase</keyword>
<dbReference type="GO" id="GO:0005886">
    <property type="term" value="C:plasma membrane"/>
    <property type="evidence" value="ECO:0007669"/>
    <property type="project" value="UniProtKB-SubCell"/>
</dbReference>
<feature type="transmembrane region" description="Helical" evidence="8">
    <location>
        <begin position="16"/>
        <end position="35"/>
    </location>
</feature>
<dbReference type="GO" id="GO:0009103">
    <property type="term" value="P:lipopolysaccharide biosynthetic process"/>
    <property type="evidence" value="ECO:0007669"/>
    <property type="project" value="UniProtKB-ARBA"/>
</dbReference>
<dbReference type="AlphaFoldDB" id="A0A0N8GPU8"/>
<dbReference type="RefSeq" id="WP_054536242.1">
    <property type="nucleotide sequence ID" value="NZ_LGKP01000032.1"/>
</dbReference>
<evidence type="ECO:0000256" key="2">
    <source>
        <dbReference type="ARBA" id="ARBA00022475"/>
    </source>
</evidence>
<dbReference type="OrthoDB" id="139538at2"/>
<reference evidence="9 10" key="1">
    <citation type="submission" date="2015-07" db="EMBL/GenBank/DDBJ databases">
        <title>Whole genome sequence of Herpetosiphon geysericola DSM 7119.</title>
        <authorList>
            <person name="Hemp J."/>
            <person name="Ward L.M."/>
            <person name="Pace L.A."/>
            <person name="Fischer W.W."/>
        </authorList>
    </citation>
    <scope>NUCLEOTIDE SEQUENCE [LARGE SCALE GENOMIC DNA]</scope>
    <source>
        <strain evidence="9 10">DSM 7119</strain>
    </source>
</reference>
<evidence type="ECO:0000256" key="7">
    <source>
        <dbReference type="ARBA" id="ARBA00023136"/>
    </source>
</evidence>
<dbReference type="Gene3D" id="1.25.40.10">
    <property type="entry name" value="Tetratricopeptide repeat domain"/>
    <property type="match status" value="1"/>
</dbReference>
<keyword evidence="7 8" id="KW-0472">Membrane</keyword>
<evidence type="ECO:0000256" key="5">
    <source>
        <dbReference type="ARBA" id="ARBA00022692"/>
    </source>
</evidence>
<evidence type="ECO:0000256" key="6">
    <source>
        <dbReference type="ARBA" id="ARBA00022989"/>
    </source>
</evidence>
<feature type="transmembrane region" description="Helical" evidence="8">
    <location>
        <begin position="326"/>
        <end position="350"/>
    </location>
</feature>
<dbReference type="STRING" id="70996.SE18_20035"/>
<organism evidence="9 10">
    <name type="scientific">Herpetosiphon geysericola</name>
    <dbReference type="NCBI Taxonomy" id="70996"/>
    <lineage>
        <taxon>Bacteria</taxon>
        <taxon>Bacillati</taxon>
        <taxon>Chloroflexota</taxon>
        <taxon>Chloroflexia</taxon>
        <taxon>Herpetosiphonales</taxon>
        <taxon>Herpetosiphonaceae</taxon>
        <taxon>Herpetosiphon</taxon>
    </lineage>
</organism>
<protein>
    <submittedName>
        <fullName evidence="9">Uncharacterized protein</fullName>
    </submittedName>
</protein>
<accession>A0A0N8GPU8</accession>
<keyword evidence="2" id="KW-1003">Cell membrane</keyword>
<name>A0A0N8GPU8_9CHLR</name>
<evidence type="ECO:0000256" key="3">
    <source>
        <dbReference type="ARBA" id="ARBA00022676"/>
    </source>
</evidence>
<comment type="subcellular location">
    <subcellularLocation>
        <location evidence="1">Cell membrane</location>
        <topology evidence="1">Multi-pass membrane protein</topology>
    </subcellularLocation>
</comment>
<dbReference type="InterPro" id="IPR011990">
    <property type="entry name" value="TPR-like_helical_dom_sf"/>
</dbReference>
<dbReference type="Proteomes" id="UP000050277">
    <property type="component" value="Unassembled WGS sequence"/>
</dbReference>
<evidence type="ECO:0000256" key="8">
    <source>
        <dbReference type="SAM" id="Phobius"/>
    </source>
</evidence>
<feature type="transmembrane region" description="Helical" evidence="8">
    <location>
        <begin position="173"/>
        <end position="199"/>
    </location>
</feature>
<evidence type="ECO:0000313" key="10">
    <source>
        <dbReference type="Proteomes" id="UP000050277"/>
    </source>
</evidence>
<dbReference type="EMBL" id="LGKP01000032">
    <property type="protein sequence ID" value="KPL81898.1"/>
    <property type="molecule type" value="Genomic_DNA"/>
</dbReference>
<dbReference type="SUPFAM" id="SSF48452">
    <property type="entry name" value="TPR-like"/>
    <property type="match status" value="1"/>
</dbReference>
<evidence type="ECO:0000256" key="4">
    <source>
        <dbReference type="ARBA" id="ARBA00022679"/>
    </source>
</evidence>
<dbReference type="InterPro" id="IPR050297">
    <property type="entry name" value="LipidA_mod_glycosyltrf_83"/>
</dbReference>
<dbReference type="PANTHER" id="PTHR33908">
    <property type="entry name" value="MANNOSYLTRANSFERASE YKCB-RELATED"/>
    <property type="match status" value="1"/>
</dbReference>
<keyword evidence="6 8" id="KW-1133">Transmembrane helix</keyword>
<keyword evidence="10" id="KW-1185">Reference proteome</keyword>
<feature type="transmembrane region" description="Helical" evidence="8">
    <location>
        <begin position="211"/>
        <end position="231"/>
    </location>
</feature>
<feature type="transmembrane region" description="Helical" evidence="8">
    <location>
        <begin position="124"/>
        <end position="144"/>
    </location>
</feature>
<feature type="transmembrane region" description="Helical" evidence="8">
    <location>
        <begin position="91"/>
        <end position="112"/>
    </location>
</feature>
<evidence type="ECO:0000313" key="9">
    <source>
        <dbReference type="EMBL" id="KPL81898.1"/>
    </source>
</evidence>
<proteinExistence type="predicted"/>
<keyword evidence="4" id="KW-0808">Transferase</keyword>
<gene>
    <name evidence="9" type="ORF">SE18_20035</name>
</gene>
<evidence type="ECO:0000256" key="1">
    <source>
        <dbReference type="ARBA" id="ARBA00004651"/>
    </source>
</evidence>
<comment type="caution">
    <text evidence="9">The sequence shown here is derived from an EMBL/GenBank/DDBJ whole genome shotgun (WGS) entry which is preliminary data.</text>
</comment>
<keyword evidence="5 8" id="KW-0812">Transmembrane</keyword>
<sequence>MDERFRWWPTSSRYRLILIVLLVGAAAVRLGLWLLPSHQPANDEVEYLAVARDLLAGNGWRFYASYPWLRAPLYPLYLAATLWLSNNDPQIALLFNIGLSLFHVWLLWLLGREWAGDQAKAEKVGLWTAGLASGLLTFATFANLWMSETLWNVLWASSLLLILRWQRSKQLRFALFAGLTIGLTILTRSLPMAFLPVLLGWMWWNWRSWRSVQHGLALGLVTCAVIAPWSLRNWLAYGRLITVETGFAYNLWAFSEPPLELSEINTILAAIPNPAERADYASARGRELLAADPSILARKPWTNTVYLWRIKPIEDRFLQANYYSDVALPYLLVALIFDDFWYIACVILALWGFGRAPRDDRWWLGLLWVGYIVGSTMFTHGEARYRQFFWPIMLIYAAFCLAKVRITTPIWQRLAATALGLIIGWVIIDHSPWQLLQQQVQRGWWHWRADQALAAGDLPQAEAASLKALNTLPSADSWLAFADIKTQFGQPDAALEAYIAATNHNHDYPLAHYRLGKYLLERGDQTAASNAWANQYVDSSSLLATAWQAADRPAEHWLDVGAGLDIGLIDGFYPAESLAESTARWSMAKAKLRLPAGKATMLRLRLSNPRPIDAPAAKLGICVAATQCVQFDELGAEWRVFHVPLAASQHERQIEILAQPWQPASDQRQLGIVLDWVEVVR</sequence>